<comment type="caution">
    <text evidence="7">The sequence shown here is derived from an EMBL/GenBank/DDBJ whole genome shotgun (WGS) entry which is preliminary data.</text>
</comment>
<dbReference type="Gene3D" id="3.40.640.10">
    <property type="entry name" value="Type I PLP-dependent aspartate aminotransferase-like (Major domain)"/>
    <property type="match status" value="1"/>
</dbReference>
<dbReference type="EMBL" id="QTJV01000009">
    <property type="protein sequence ID" value="RFM32507.1"/>
    <property type="molecule type" value="Genomic_DNA"/>
</dbReference>
<dbReference type="PANTHER" id="PTHR46577">
    <property type="entry name" value="HTH-TYPE TRANSCRIPTIONAL REGULATORY PROTEIN GABR"/>
    <property type="match status" value="1"/>
</dbReference>
<dbReference type="SMART" id="SM00345">
    <property type="entry name" value="HTH_GNTR"/>
    <property type="match status" value="1"/>
</dbReference>
<dbReference type="InterPro" id="IPR004839">
    <property type="entry name" value="Aminotransferase_I/II_large"/>
</dbReference>
<comment type="similarity">
    <text evidence="1">In the C-terminal section; belongs to the class-I pyridoxal-phosphate-dependent aminotransferase family.</text>
</comment>
<dbReference type="PANTHER" id="PTHR46577:SF2">
    <property type="entry name" value="TRANSCRIPTIONAL REGULATORY PROTEIN"/>
    <property type="match status" value="1"/>
</dbReference>
<protein>
    <submittedName>
        <fullName evidence="7">PLP-dependent aminotransferase family protein</fullName>
    </submittedName>
</protein>
<dbReference type="InterPro" id="IPR051446">
    <property type="entry name" value="HTH_trans_reg/aminotransferase"/>
</dbReference>
<dbReference type="GO" id="GO:0030170">
    <property type="term" value="F:pyridoxal phosphate binding"/>
    <property type="evidence" value="ECO:0007669"/>
    <property type="project" value="InterPro"/>
</dbReference>
<keyword evidence="7" id="KW-0032">Aminotransferase</keyword>
<keyword evidence="2" id="KW-0663">Pyridoxal phosphate</keyword>
<dbReference type="GO" id="GO:0008483">
    <property type="term" value="F:transaminase activity"/>
    <property type="evidence" value="ECO:0007669"/>
    <property type="project" value="UniProtKB-KW"/>
</dbReference>
<keyword evidence="3" id="KW-0805">Transcription regulation</keyword>
<evidence type="ECO:0000256" key="1">
    <source>
        <dbReference type="ARBA" id="ARBA00005384"/>
    </source>
</evidence>
<dbReference type="Gene3D" id="1.10.10.10">
    <property type="entry name" value="Winged helix-like DNA-binding domain superfamily/Winged helix DNA-binding domain"/>
    <property type="match status" value="1"/>
</dbReference>
<dbReference type="Proteomes" id="UP000261174">
    <property type="component" value="Unassembled WGS sequence"/>
</dbReference>
<evidence type="ECO:0000256" key="3">
    <source>
        <dbReference type="ARBA" id="ARBA00023015"/>
    </source>
</evidence>
<sequence>MVEHLKPTMKHHSQVHLQLSVNSEVPIYQQIKSYIINEIKRGRLLPGAQLPGSRVLAQQLRVNRNTVILAYEHLAADGWIATQYKSGTRISDPIPQELVPSGFPEADAKPALDITFRKFDPPQPLPYNNGTFDTVFDDGQPDGRLSPIPELTREVRKILHQQTSKSHLKNYNERGNEQLLQEINLVLNNDRGLAAVPENICVTHGHQDSLFLVAQTLIFPGDHVAVEHPGYQPAWDAFRLTGAHLHYIPVDEHGIDVEALAVVCQHTSLKAVYITPHHQYPTTTTLPAARRQQLLTLSEQYQFMIIEDDYDHNYHFDAQPVLPVAGMPHADNVVYIGSVAPSIPLSFVYGPVEFIHSLASCQMVVSQQRDRLLEQGMANLMAEGEIRRYLQQSHATYKKRLALFSGILEVNFNGIADFTVPKGGLAIWMQLHQPVQVSQLYAAGIYIVNPYSFYAPQFTGQTGLRLGFASLEEHAIVKGLDKLAKILQR</sequence>
<proteinExistence type="inferred from homology"/>
<dbReference type="InterPro" id="IPR036388">
    <property type="entry name" value="WH-like_DNA-bd_sf"/>
</dbReference>
<evidence type="ECO:0000313" key="7">
    <source>
        <dbReference type="EMBL" id="RFM32507.1"/>
    </source>
</evidence>
<dbReference type="AlphaFoldDB" id="A0A3E1NX47"/>
<dbReference type="GO" id="GO:0003677">
    <property type="term" value="F:DNA binding"/>
    <property type="evidence" value="ECO:0007669"/>
    <property type="project" value="UniProtKB-KW"/>
</dbReference>
<keyword evidence="8" id="KW-1185">Reference proteome</keyword>
<dbReference type="InterPro" id="IPR000524">
    <property type="entry name" value="Tscrpt_reg_HTH_GntR"/>
</dbReference>
<keyword evidence="5" id="KW-0804">Transcription</keyword>
<reference evidence="7 8" key="1">
    <citation type="submission" date="2018-08" db="EMBL/GenBank/DDBJ databases">
        <title>Chitinophaga sp. K20C18050901, a novel bacterium isolated from forest soil.</title>
        <authorList>
            <person name="Wang C."/>
        </authorList>
    </citation>
    <scope>NUCLEOTIDE SEQUENCE [LARGE SCALE GENOMIC DNA]</scope>
    <source>
        <strain evidence="7 8">K20C18050901</strain>
    </source>
</reference>
<dbReference type="InterPro" id="IPR015424">
    <property type="entry name" value="PyrdxlP-dep_Trfase"/>
</dbReference>
<evidence type="ECO:0000256" key="2">
    <source>
        <dbReference type="ARBA" id="ARBA00022898"/>
    </source>
</evidence>
<evidence type="ECO:0000256" key="5">
    <source>
        <dbReference type="ARBA" id="ARBA00023163"/>
    </source>
</evidence>
<dbReference type="InterPro" id="IPR036390">
    <property type="entry name" value="WH_DNA-bd_sf"/>
</dbReference>
<dbReference type="SUPFAM" id="SSF46785">
    <property type="entry name" value="Winged helix' DNA-binding domain"/>
    <property type="match status" value="1"/>
</dbReference>
<dbReference type="SUPFAM" id="SSF53383">
    <property type="entry name" value="PLP-dependent transferases"/>
    <property type="match status" value="1"/>
</dbReference>
<evidence type="ECO:0000313" key="8">
    <source>
        <dbReference type="Proteomes" id="UP000261174"/>
    </source>
</evidence>
<keyword evidence="4" id="KW-0238">DNA-binding</keyword>
<dbReference type="PROSITE" id="PS50949">
    <property type="entry name" value="HTH_GNTR"/>
    <property type="match status" value="1"/>
</dbReference>
<keyword evidence="7" id="KW-0808">Transferase</keyword>
<dbReference type="CDD" id="cd00609">
    <property type="entry name" value="AAT_like"/>
    <property type="match status" value="1"/>
</dbReference>
<dbReference type="Pfam" id="PF00155">
    <property type="entry name" value="Aminotran_1_2"/>
    <property type="match status" value="1"/>
</dbReference>
<evidence type="ECO:0000256" key="4">
    <source>
        <dbReference type="ARBA" id="ARBA00023125"/>
    </source>
</evidence>
<organism evidence="7 8">
    <name type="scientific">Chitinophaga silvisoli</name>
    <dbReference type="NCBI Taxonomy" id="2291814"/>
    <lineage>
        <taxon>Bacteria</taxon>
        <taxon>Pseudomonadati</taxon>
        <taxon>Bacteroidota</taxon>
        <taxon>Chitinophagia</taxon>
        <taxon>Chitinophagales</taxon>
        <taxon>Chitinophagaceae</taxon>
        <taxon>Chitinophaga</taxon>
    </lineage>
</organism>
<gene>
    <name evidence="7" type="ORF">DXN04_22755</name>
</gene>
<dbReference type="CDD" id="cd07377">
    <property type="entry name" value="WHTH_GntR"/>
    <property type="match status" value="1"/>
</dbReference>
<accession>A0A3E1NX47</accession>
<feature type="domain" description="HTH gntR-type" evidence="6">
    <location>
        <begin position="25"/>
        <end position="93"/>
    </location>
</feature>
<evidence type="ECO:0000259" key="6">
    <source>
        <dbReference type="PROSITE" id="PS50949"/>
    </source>
</evidence>
<dbReference type="Pfam" id="PF00392">
    <property type="entry name" value="GntR"/>
    <property type="match status" value="1"/>
</dbReference>
<name>A0A3E1NX47_9BACT</name>
<dbReference type="InterPro" id="IPR015421">
    <property type="entry name" value="PyrdxlP-dep_Trfase_major"/>
</dbReference>
<dbReference type="GO" id="GO:0003700">
    <property type="term" value="F:DNA-binding transcription factor activity"/>
    <property type="evidence" value="ECO:0007669"/>
    <property type="project" value="InterPro"/>
</dbReference>